<evidence type="ECO:0000313" key="5">
    <source>
        <dbReference type="EMBL" id="SEB10515.1"/>
    </source>
</evidence>
<keyword evidence="3" id="KW-0804">Transcription</keyword>
<dbReference type="InterPro" id="IPR037923">
    <property type="entry name" value="HTH-like"/>
</dbReference>
<gene>
    <name evidence="5" type="ORF">SAMN05443550_110181</name>
</gene>
<evidence type="ECO:0000256" key="2">
    <source>
        <dbReference type="ARBA" id="ARBA00023125"/>
    </source>
</evidence>
<dbReference type="STRING" id="425514.SAMN05443550_110181"/>
<feature type="domain" description="HTH araC/xylS-type" evidence="4">
    <location>
        <begin position="200"/>
        <end position="305"/>
    </location>
</feature>
<dbReference type="EMBL" id="FNRA01000010">
    <property type="protein sequence ID" value="SEB10515.1"/>
    <property type="molecule type" value="Genomic_DNA"/>
</dbReference>
<dbReference type="InterPro" id="IPR020449">
    <property type="entry name" value="Tscrpt_reg_AraC-type_HTH"/>
</dbReference>
<dbReference type="Pfam" id="PF12833">
    <property type="entry name" value="HTH_18"/>
    <property type="match status" value="1"/>
</dbReference>
<dbReference type="PRINTS" id="PR00032">
    <property type="entry name" value="HTHARAC"/>
</dbReference>
<organism evidence="5 6">
    <name type="scientific">Pedobacter hartonius</name>
    <dbReference type="NCBI Taxonomy" id="425514"/>
    <lineage>
        <taxon>Bacteria</taxon>
        <taxon>Pseudomonadati</taxon>
        <taxon>Bacteroidota</taxon>
        <taxon>Sphingobacteriia</taxon>
        <taxon>Sphingobacteriales</taxon>
        <taxon>Sphingobacteriaceae</taxon>
        <taxon>Pedobacter</taxon>
    </lineage>
</organism>
<dbReference type="InterPro" id="IPR009057">
    <property type="entry name" value="Homeodomain-like_sf"/>
</dbReference>
<proteinExistence type="predicted"/>
<dbReference type="Gene3D" id="1.10.10.60">
    <property type="entry name" value="Homeodomain-like"/>
    <property type="match status" value="1"/>
</dbReference>
<dbReference type="InterPro" id="IPR003313">
    <property type="entry name" value="AraC-bd"/>
</dbReference>
<dbReference type="PANTHER" id="PTHR43280:SF32">
    <property type="entry name" value="TRANSCRIPTIONAL REGULATORY PROTEIN"/>
    <property type="match status" value="1"/>
</dbReference>
<dbReference type="GO" id="GO:0043565">
    <property type="term" value="F:sequence-specific DNA binding"/>
    <property type="evidence" value="ECO:0007669"/>
    <property type="project" value="InterPro"/>
</dbReference>
<dbReference type="PANTHER" id="PTHR43280">
    <property type="entry name" value="ARAC-FAMILY TRANSCRIPTIONAL REGULATOR"/>
    <property type="match status" value="1"/>
</dbReference>
<evidence type="ECO:0000256" key="1">
    <source>
        <dbReference type="ARBA" id="ARBA00023015"/>
    </source>
</evidence>
<evidence type="ECO:0000256" key="3">
    <source>
        <dbReference type="ARBA" id="ARBA00023163"/>
    </source>
</evidence>
<dbReference type="SUPFAM" id="SSF46689">
    <property type="entry name" value="Homeodomain-like"/>
    <property type="match status" value="1"/>
</dbReference>
<dbReference type="Pfam" id="PF02311">
    <property type="entry name" value="AraC_binding"/>
    <property type="match status" value="1"/>
</dbReference>
<dbReference type="AlphaFoldDB" id="A0A1H4GLN5"/>
<keyword evidence="2" id="KW-0238">DNA-binding</keyword>
<evidence type="ECO:0000259" key="4">
    <source>
        <dbReference type="PROSITE" id="PS01124"/>
    </source>
</evidence>
<protein>
    <submittedName>
        <fullName evidence="5">AraC-like ligand binding domain-containing protein</fullName>
    </submittedName>
</protein>
<dbReference type="GO" id="GO:0003700">
    <property type="term" value="F:DNA-binding transcription factor activity"/>
    <property type="evidence" value="ECO:0007669"/>
    <property type="project" value="InterPro"/>
</dbReference>
<keyword evidence="6" id="KW-1185">Reference proteome</keyword>
<reference evidence="5 6" key="1">
    <citation type="submission" date="2016-10" db="EMBL/GenBank/DDBJ databases">
        <authorList>
            <person name="de Groot N.N."/>
        </authorList>
    </citation>
    <scope>NUCLEOTIDE SEQUENCE [LARGE SCALE GENOMIC DNA]</scope>
    <source>
        <strain evidence="5 6">DSM 19033</strain>
    </source>
</reference>
<dbReference type="SUPFAM" id="SSF51215">
    <property type="entry name" value="Regulatory protein AraC"/>
    <property type="match status" value="1"/>
</dbReference>
<dbReference type="InterPro" id="IPR018060">
    <property type="entry name" value="HTH_AraC"/>
</dbReference>
<name>A0A1H4GLN5_9SPHI</name>
<dbReference type="PROSITE" id="PS01124">
    <property type="entry name" value="HTH_ARAC_FAMILY_2"/>
    <property type="match status" value="1"/>
</dbReference>
<evidence type="ECO:0000313" key="6">
    <source>
        <dbReference type="Proteomes" id="UP000198850"/>
    </source>
</evidence>
<sequence length="307" mass="35047">MPMKAINQQPYVFKSISALTDRMGGPKPLHPLVALIDYEKIKPNLADAGSTFMLSFYKISFKKNWKGQVKYGQGYYDFEEGGLAFLAPNQLVTMSGDGNNYEGYAFYFHPDLIRNYPLGRDMNKYGFFSYAVSEALFISDQEKKIISAIFESIANELERNIDHFSQDILVSQIEQLLNYSNRFYTRQFITRKAVYNDLTTKLDLYLDDRLDAGKSVIAGLPSVQEVSDHLQVSPRYLTDMLKSLTGQSTQQIIHNKVIEKAKDILSTSKLTVAEIAYQLGFEHPQSFHKLFKQKTSVSPVEFRQSFG</sequence>
<accession>A0A1H4GLN5</accession>
<dbReference type="SMART" id="SM00342">
    <property type="entry name" value="HTH_ARAC"/>
    <property type="match status" value="1"/>
</dbReference>
<keyword evidence="1" id="KW-0805">Transcription regulation</keyword>
<dbReference type="Proteomes" id="UP000198850">
    <property type="component" value="Unassembled WGS sequence"/>
</dbReference>